<gene>
    <name evidence="2" type="ORF">ACFS2C_09535</name>
</gene>
<dbReference type="InterPro" id="IPR046259">
    <property type="entry name" value="DUF6292"/>
</dbReference>
<accession>A0ABW5W8X6</accession>
<dbReference type="Proteomes" id="UP001597478">
    <property type="component" value="Unassembled WGS sequence"/>
</dbReference>
<comment type="caution">
    <text evidence="2">The sequence shown here is derived from an EMBL/GenBank/DDBJ whole genome shotgun (WGS) entry which is preliminary data.</text>
</comment>
<dbReference type="EMBL" id="JBHUOF010000011">
    <property type="protein sequence ID" value="MFD2799634.1"/>
    <property type="molecule type" value="Genomic_DNA"/>
</dbReference>
<keyword evidence="3" id="KW-1185">Reference proteome</keyword>
<dbReference type="Pfam" id="PF19809">
    <property type="entry name" value="DUF6292"/>
    <property type="match status" value="1"/>
</dbReference>
<evidence type="ECO:0000259" key="1">
    <source>
        <dbReference type="Pfam" id="PF19809"/>
    </source>
</evidence>
<sequence length="149" mass="16335">MNDEPDPALAFDLAFETAAARGLRRYVWLVAQELGLRGSPYYLQLDTPLSAYVALDRRIRELPTSDLALTWDEREGWTLAVESVCGDDLLPLAYLRADLLPAPHVVAAFARRPLAGPEELLPRPRGGTSGILDRLAAYALPPVDGEPGR</sequence>
<protein>
    <submittedName>
        <fullName evidence="2">DUF6292 family protein</fullName>
    </submittedName>
</protein>
<name>A0ABW5W8X6_9PSEU</name>
<evidence type="ECO:0000313" key="3">
    <source>
        <dbReference type="Proteomes" id="UP001597478"/>
    </source>
</evidence>
<organism evidence="2 3">
    <name type="scientific">Prauserella oleivorans</name>
    <dbReference type="NCBI Taxonomy" id="1478153"/>
    <lineage>
        <taxon>Bacteria</taxon>
        <taxon>Bacillati</taxon>
        <taxon>Actinomycetota</taxon>
        <taxon>Actinomycetes</taxon>
        <taxon>Pseudonocardiales</taxon>
        <taxon>Pseudonocardiaceae</taxon>
        <taxon>Prauserella</taxon>
    </lineage>
</organism>
<reference evidence="3" key="1">
    <citation type="journal article" date="2019" name="Int. J. Syst. Evol. Microbiol.">
        <title>The Global Catalogue of Microorganisms (GCM) 10K type strain sequencing project: providing services to taxonomists for standard genome sequencing and annotation.</title>
        <authorList>
            <consortium name="The Broad Institute Genomics Platform"/>
            <consortium name="The Broad Institute Genome Sequencing Center for Infectious Disease"/>
            <person name="Wu L."/>
            <person name="Ma J."/>
        </authorList>
    </citation>
    <scope>NUCLEOTIDE SEQUENCE [LARGE SCALE GENOMIC DNA]</scope>
    <source>
        <strain evidence="3">IBRC-M 10906</strain>
    </source>
</reference>
<feature type="domain" description="DUF6292" evidence="1">
    <location>
        <begin position="26"/>
        <end position="111"/>
    </location>
</feature>
<evidence type="ECO:0000313" key="2">
    <source>
        <dbReference type="EMBL" id="MFD2799634.1"/>
    </source>
</evidence>
<proteinExistence type="predicted"/>
<dbReference type="RefSeq" id="WP_377390049.1">
    <property type="nucleotide sequence ID" value="NZ_JBHSAN010000020.1"/>
</dbReference>